<dbReference type="SUPFAM" id="SSF63380">
    <property type="entry name" value="Riboflavin synthase domain-like"/>
    <property type="match status" value="1"/>
</dbReference>
<evidence type="ECO:0000256" key="5">
    <source>
        <dbReference type="ARBA" id="ARBA00022475"/>
    </source>
</evidence>
<dbReference type="Pfam" id="PF08030">
    <property type="entry name" value="NAD_binding_6"/>
    <property type="match status" value="1"/>
</dbReference>
<dbReference type="Proteomes" id="UP000509510">
    <property type="component" value="Chromosome IV"/>
</dbReference>
<dbReference type="Gene3D" id="3.40.50.80">
    <property type="entry name" value="Nucleotide-binding domain of ferredoxin-NADP reductase (FNR) module"/>
    <property type="match status" value="1"/>
</dbReference>
<evidence type="ECO:0000256" key="4">
    <source>
        <dbReference type="ARBA" id="ARBA00022448"/>
    </source>
</evidence>
<keyword evidence="4" id="KW-0813">Transport</keyword>
<dbReference type="GO" id="GO:0052851">
    <property type="term" value="F:ferric-chelate reductase (NADPH) activity"/>
    <property type="evidence" value="ECO:0007669"/>
    <property type="project" value="UniProtKB-EC"/>
</dbReference>
<dbReference type="SUPFAM" id="SSF52343">
    <property type="entry name" value="Ferredoxin reductase-like, C-terminal NADP-linked domain"/>
    <property type="match status" value="1"/>
</dbReference>
<dbReference type="GO" id="GO:0006879">
    <property type="term" value="P:intracellular iron ion homeostasis"/>
    <property type="evidence" value="ECO:0007669"/>
    <property type="project" value="TreeGrafter"/>
</dbReference>
<dbReference type="OrthoDB" id="3944240at2759"/>
<evidence type="ECO:0000256" key="14">
    <source>
        <dbReference type="SAM" id="Phobius"/>
    </source>
</evidence>
<dbReference type="SFLD" id="SFLDS00052">
    <property type="entry name" value="Ferric_Reductase_Domain"/>
    <property type="match status" value="1"/>
</dbReference>
<evidence type="ECO:0000256" key="2">
    <source>
        <dbReference type="ARBA" id="ARBA00006278"/>
    </source>
</evidence>
<dbReference type="PANTHER" id="PTHR32361:SF9">
    <property type="entry name" value="FERRIC REDUCTASE TRANSMEMBRANE COMPONENT 3-RELATED"/>
    <property type="match status" value="1"/>
</dbReference>
<dbReference type="Pfam" id="PF08022">
    <property type="entry name" value="FAD_binding_8"/>
    <property type="match status" value="1"/>
</dbReference>
<dbReference type="AlphaFoldDB" id="A0A7H8R2Y5"/>
<keyword evidence="10" id="KW-0406">Ion transport</keyword>
<feature type="transmembrane region" description="Helical" evidence="14">
    <location>
        <begin position="214"/>
        <end position="233"/>
    </location>
</feature>
<feature type="transmembrane region" description="Helical" evidence="14">
    <location>
        <begin position="134"/>
        <end position="155"/>
    </location>
</feature>
<dbReference type="GO" id="GO:0015677">
    <property type="term" value="P:copper ion import"/>
    <property type="evidence" value="ECO:0007669"/>
    <property type="project" value="TreeGrafter"/>
</dbReference>
<accession>A0A7H8R2Y5</accession>
<evidence type="ECO:0000313" key="16">
    <source>
        <dbReference type="EMBL" id="QKX59991.1"/>
    </source>
</evidence>
<keyword evidence="9" id="KW-0560">Oxidoreductase</keyword>
<dbReference type="RefSeq" id="XP_035346168.1">
    <property type="nucleotide sequence ID" value="XM_035490275.1"/>
</dbReference>
<dbReference type="InterPro" id="IPR013121">
    <property type="entry name" value="Fe_red_NAD-bd_6"/>
</dbReference>
<reference evidence="17" key="1">
    <citation type="submission" date="2020-06" db="EMBL/GenBank/DDBJ databases">
        <title>A chromosome-scale genome assembly of Talaromyces rugulosus W13939.</title>
        <authorList>
            <person name="Wang B."/>
            <person name="Guo L."/>
            <person name="Ye K."/>
            <person name="Wang L."/>
        </authorList>
    </citation>
    <scope>NUCLEOTIDE SEQUENCE [LARGE SCALE GENOMIC DNA]</scope>
    <source>
        <strain evidence="17">W13939</strain>
    </source>
</reference>
<evidence type="ECO:0000256" key="13">
    <source>
        <dbReference type="ARBA" id="ARBA00048483"/>
    </source>
</evidence>
<dbReference type="EC" id="1.16.1.9" evidence="3"/>
<evidence type="ECO:0000256" key="8">
    <source>
        <dbReference type="ARBA" id="ARBA00022989"/>
    </source>
</evidence>
<dbReference type="PROSITE" id="PS51384">
    <property type="entry name" value="FAD_FR"/>
    <property type="match status" value="1"/>
</dbReference>
<comment type="similarity">
    <text evidence="2">Belongs to the ferric reductase (FRE) family.</text>
</comment>
<dbReference type="SFLD" id="SFLDG01168">
    <property type="entry name" value="Ferric_reductase_subgroup_(FRE"/>
    <property type="match status" value="1"/>
</dbReference>
<proteinExistence type="inferred from homology"/>
<comment type="catalytic activity">
    <reaction evidence="13">
        <text>2 a Fe(II)-siderophore + NADP(+) + H(+) = 2 a Fe(III)-siderophore + NADPH</text>
        <dbReference type="Rhea" id="RHEA:28795"/>
        <dbReference type="Rhea" id="RHEA-COMP:11342"/>
        <dbReference type="Rhea" id="RHEA-COMP:11344"/>
        <dbReference type="ChEBI" id="CHEBI:15378"/>
        <dbReference type="ChEBI" id="CHEBI:29033"/>
        <dbReference type="ChEBI" id="CHEBI:29034"/>
        <dbReference type="ChEBI" id="CHEBI:57783"/>
        <dbReference type="ChEBI" id="CHEBI:58349"/>
        <dbReference type="EC" id="1.16.1.9"/>
    </reaction>
</comment>
<dbReference type="GeneID" id="55994626"/>
<dbReference type="InterPro" id="IPR017938">
    <property type="entry name" value="Riboflavin_synthase-like_b-brl"/>
</dbReference>
<dbReference type="EMBL" id="CP055901">
    <property type="protein sequence ID" value="QKX59991.1"/>
    <property type="molecule type" value="Genomic_DNA"/>
</dbReference>
<protein>
    <recommendedName>
        <fullName evidence="3">ferric-chelate reductase (NADPH)</fullName>
        <ecNumber evidence="3">1.16.1.9</ecNumber>
    </recommendedName>
</protein>
<name>A0A7H8R2Y5_TALRU</name>
<evidence type="ECO:0000259" key="15">
    <source>
        <dbReference type="PROSITE" id="PS51384"/>
    </source>
</evidence>
<feature type="domain" description="FAD-binding FR-type" evidence="15">
    <location>
        <begin position="301"/>
        <end position="412"/>
    </location>
</feature>
<keyword evidence="5" id="KW-1003">Cell membrane</keyword>
<keyword evidence="17" id="KW-1185">Reference proteome</keyword>
<dbReference type="InterPro" id="IPR017927">
    <property type="entry name" value="FAD-bd_FR_type"/>
</dbReference>
<dbReference type="CDD" id="cd06186">
    <property type="entry name" value="NOX_Duox_like_FAD_NADP"/>
    <property type="match status" value="1"/>
</dbReference>
<keyword evidence="8 14" id="KW-1133">Transmembrane helix</keyword>
<dbReference type="GO" id="GO:0005886">
    <property type="term" value="C:plasma membrane"/>
    <property type="evidence" value="ECO:0007669"/>
    <property type="project" value="UniProtKB-SubCell"/>
</dbReference>
<feature type="transmembrane region" description="Helical" evidence="14">
    <location>
        <begin position="240"/>
        <end position="260"/>
    </location>
</feature>
<keyword evidence="7" id="KW-0249">Electron transport</keyword>
<evidence type="ECO:0000256" key="7">
    <source>
        <dbReference type="ARBA" id="ARBA00022982"/>
    </source>
</evidence>
<evidence type="ECO:0000256" key="3">
    <source>
        <dbReference type="ARBA" id="ARBA00012668"/>
    </source>
</evidence>
<sequence>MDDMSGMDMGSTASGNGIPSLSEFQKYYWAIVGTVIGVGAVANLLNRFLASQRLCDKSNTPAKPKSIIFETYATVTAAAREAANVTLRPIAFGSYTLHLPPLGPVSLVLANLVTIVVMMFYGFDTMDNYSWENIGYRAGFMTICQLPLVILLAGKQNIIGLLTGTSYERLNWYHRWISRTLWLSATIHMGFWFRDYGQYDYIVTMLKTDSLTRHGFAAWCVLTFIFLSSFAPLRKWNYEFFVFQHIVTMAGFLAAVYLHAPDEVKVWVWIPVGLVFLDRFSRILVLAFANLSIVHFSAQKKRPFFANKATFTPLPGNITHISIPDPVINWKPGQHVFFGCHSIAPFQSHPFTIMSLPSDKKLDFLVRAERGGTHRIFQVASKYHALFGETQTPPKNQRTVFIEGPYGYVRPLRQFDTVVLFAGGMGCTFTLPLMRDIVQAWKTEYGDPLAIGSKHRIIPQKRLTATKRIRFVWVIKSRSQFSWLESWIRSILEDIQRCRQLCPEFDKEIELSVYLTCDETLEKSTSVRSPEAWTLEGEDTKNVSFKKDQVLIQSTPTTPPNSTDTAERKACGSNSTCCCITTVENEETSSPPICNCSGPAAISLADADNSSGGSKSPLSISLTDSENFRMISGRPHPRTLIRNALERAEGESAVVVCGPNGLAVDVRQSVVSLSDERAVHKGTGAQGIYLHVEHFGW</sequence>
<dbReference type="InterPro" id="IPR013130">
    <property type="entry name" value="Fe3_Rdtase_TM_dom"/>
</dbReference>
<dbReference type="Pfam" id="PF01794">
    <property type="entry name" value="Ferric_reduct"/>
    <property type="match status" value="1"/>
</dbReference>
<evidence type="ECO:0000256" key="11">
    <source>
        <dbReference type="ARBA" id="ARBA00023136"/>
    </source>
</evidence>
<evidence type="ECO:0000256" key="6">
    <source>
        <dbReference type="ARBA" id="ARBA00022692"/>
    </source>
</evidence>
<dbReference type="InterPro" id="IPR013112">
    <property type="entry name" value="FAD-bd_8"/>
</dbReference>
<feature type="transmembrane region" description="Helical" evidence="14">
    <location>
        <begin position="176"/>
        <end position="194"/>
    </location>
</feature>
<comment type="subcellular location">
    <subcellularLocation>
        <location evidence="1">Cell membrane</location>
        <topology evidence="1">Multi-pass membrane protein</topology>
    </subcellularLocation>
</comment>
<dbReference type="GO" id="GO:0006826">
    <property type="term" value="P:iron ion transport"/>
    <property type="evidence" value="ECO:0007669"/>
    <property type="project" value="TreeGrafter"/>
</dbReference>
<dbReference type="InterPro" id="IPR039261">
    <property type="entry name" value="FNR_nucleotide-bd"/>
</dbReference>
<evidence type="ECO:0000313" key="17">
    <source>
        <dbReference type="Proteomes" id="UP000509510"/>
    </source>
</evidence>
<evidence type="ECO:0000256" key="9">
    <source>
        <dbReference type="ARBA" id="ARBA00023002"/>
    </source>
</evidence>
<keyword evidence="6 14" id="KW-0812">Transmembrane</keyword>
<dbReference type="InterPro" id="IPR051410">
    <property type="entry name" value="Ferric/Cupric_Reductase"/>
</dbReference>
<feature type="transmembrane region" description="Helical" evidence="14">
    <location>
        <begin position="280"/>
        <end position="298"/>
    </location>
</feature>
<evidence type="ECO:0000256" key="12">
    <source>
        <dbReference type="ARBA" id="ARBA00023180"/>
    </source>
</evidence>
<gene>
    <name evidence="16" type="ORF">TRUGW13939_07133</name>
</gene>
<keyword evidence="11 14" id="KW-0472">Membrane</keyword>
<evidence type="ECO:0000256" key="10">
    <source>
        <dbReference type="ARBA" id="ARBA00023065"/>
    </source>
</evidence>
<evidence type="ECO:0000256" key="1">
    <source>
        <dbReference type="ARBA" id="ARBA00004651"/>
    </source>
</evidence>
<dbReference type="KEGG" id="trg:TRUGW13939_07133"/>
<keyword evidence="12" id="KW-0325">Glycoprotein</keyword>
<feature type="transmembrane region" description="Helical" evidence="14">
    <location>
        <begin position="102"/>
        <end position="122"/>
    </location>
</feature>
<feature type="transmembrane region" description="Helical" evidence="14">
    <location>
        <begin position="27"/>
        <end position="45"/>
    </location>
</feature>
<dbReference type="PANTHER" id="PTHR32361">
    <property type="entry name" value="FERRIC/CUPRIC REDUCTASE TRANSMEMBRANE COMPONENT"/>
    <property type="match status" value="1"/>
</dbReference>
<organism evidence="16 17">
    <name type="scientific">Talaromyces rugulosus</name>
    <name type="common">Penicillium rugulosum</name>
    <dbReference type="NCBI Taxonomy" id="121627"/>
    <lineage>
        <taxon>Eukaryota</taxon>
        <taxon>Fungi</taxon>
        <taxon>Dikarya</taxon>
        <taxon>Ascomycota</taxon>
        <taxon>Pezizomycotina</taxon>
        <taxon>Eurotiomycetes</taxon>
        <taxon>Eurotiomycetidae</taxon>
        <taxon>Eurotiales</taxon>
        <taxon>Trichocomaceae</taxon>
        <taxon>Talaromyces</taxon>
        <taxon>Talaromyces sect. Islandici</taxon>
    </lineage>
</organism>